<name>A0A2A4IZ58_HELVI</name>
<comment type="caution">
    <text evidence="7">The sequence shown here is derived from an EMBL/GenBank/DDBJ whole genome shotgun (WGS) entry which is preliminary data.</text>
</comment>
<evidence type="ECO:0000313" key="7">
    <source>
        <dbReference type="EMBL" id="PCG65105.1"/>
    </source>
</evidence>
<comment type="similarity">
    <text evidence="2">Belongs to the Rab3-GAP regulatory subunit family.</text>
</comment>
<evidence type="ECO:0000256" key="2">
    <source>
        <dbReference type="ARBA" id="ARBA00008153"/>
    </source>
</evidence>
<dbReference type="InterPro" id="IPR029257">
    <property type="entry name" value="RAB3GAP2_C"/>
</dbReference>
<dbReference type="InterPro" id="IPR032839">
    <property type="entry name" value="RAB3GAP_N"/>
</dbReference>
<evidence type="ECO:0008006" key="8">
    <source>
        <dbReference type="Google" id="ProtNLM"/>
    </source>
</evidence>
<evidence type="ECO:0000256" key="3">
    <source>
        <dbReference type="ARBA" id="ARBA00022468"/>
    </source>
</evidence>
<proteinExistence type="inferred from homology"/>
<evidence type="ECO:0000256" key="1">
    <source>
        <dbReference type="ARBA" id="ARBA00004496"/>
    </source>
</evidence>
<keyword evidence="3" id="KW-0343">GTPase activation</keyword>
<dbReference type="EMBL" id="NWSH01004441">
    <property type="protein sequence ID" value="PCG65105.1"/>
    <property type="molecule type" value="Genomic_DNA"/>
</dbReference>
<gene>
    <name evidence="7" type="ORF">B5V51_9693</name>
</gene>
<evidence type="ECO:0000259" key="5">
    <source>
        <dbReference type="Pfam" id="PF14655"/>
    </source>
</evidence>
<evidence type="ECO:0000256" key="4">
    <source>
        <dbReference type="ARBA" id="ARBA00022490"/>
    </source>
</evidence>
<comment type="subcellular location">
    <subcellularLocation>
        <location evidence="1">Cytoplasm</location>
    </subcellularLocation>
</comment>
<accession>A0A2A4IZ58</accession>
<dbReference type="Pfam" id="PF14656">
    <property type="entry name" value="RAB3GAP2_C"/>
    <property type="match status" value="1"/>
</dbReference>
<dbReference type="STRING" id="7102.A0A2A4IZ58"/>
<protein>
    <recommendedName>
        <fullName evidence="8">Rab3-GAP regulatory subunit N-terminal domain-containing protein</fullName>
    </recommendedName>
</protein>
<feature type="domain" description="Rab3GAP regulatory subunit C-terminal" evidence="6">
    <location>
        <begin position="723"/>
        <end position="1305"/>
    </location>
</feature>
<keyword evidence="4" id="KW-0963">Cytoplasm</keyword>
<feature type="domain" description="Rab3-GAP regulatory subunit N-terminal" evidence="5">
    <location>
        <begin position="31"/>
        <end position="428"/>
    </location>
</feature>
<dbReference type="PANTHER" id="PTHR12472:SF0">
    <property type="entry name" value="RAB3 GTPASE-ACTIVATING PROTEIN NON-CATALYTIC SUBUNIT"/>
    <property type="match status" value="1"/>
</dbReference>
<dbReference type="EMBL" id="NWSH01004441">
    <property type="protein sequence ID" value="PCG65106.1"/>
    <property type="molecule type" value="Genomic_DNA"/>
</dbReference>
<dbReference type="GO" id="GO:0005737">
    <property type="term" value="C:cytoplasm"/>
    <property type="evidence" value="ECO:0007669"/>
    <property type="project" value="UniProtKB-SubCell"/>
</dbReference>
<dbReference type="InterPro" id="IPR026059">
    <property type="entry name" value="Rab3GAP2"/>
</dbReference>
<dbReference type="GO" id="GO:0005096">
    <property type="term" value="F:GTPase activator activity"/>
    <property type="evidence" value="ECO:0007669"/>
    <property type="project" value="UniProtKB-KW"/>
</dbReference>
<organism evidence="7">
    <name type="scientific">Heliothis virescens</name>
    <name type="common">Tobacco budworm moth</name>
    <dbReference type="NCBI Taxonomy" id="7102"/>
    <lineage>
        <taxon>Eukaryota</taxon>
        <taxon>Metazoa</taxon>
        <taxon>Ecdysozoa</taxon>
        <taxon>Arthropoda</taxon>
        <taxon>Hexapoda</taxon>
        <taxon>Insecta</taxon>
        <taxon>Pterygota</taxon>
        <taxon>Neoptera</taxon>
        <taxon>Endopterygota</taxon>
        <taxon>Lepidoptera</taxon>
        <taxon>Glossata</taxon>
        <taxon>Ditrysia</taxon>
        <taxon>Noctuoidea</taxon>
        <taxon>Noctuidae</taxon>
        <taxon>Heliothinae</taxon>
        <taxon>Heliothis</taxon>
    </lineage>
</organism>
<sequence length="1340" mass="152843">MSCQVEQIADCGDISSLGRALFIQEKEDTKWLPQCSISLSSCGSLLAVGHKTRLCLLTNQWISLTNSNTFIISWSGTLPSEITVVLALPICPLQQSSQNGPDWFCIIVGFKNGSIGFYTNTGHLLLLEKLDDKPILKISCHTGTYGTLPDDIHVLFQSCECIISGSSLYQTLRNAKAQLARVRAGIQGDYSVDSRNISIRKWMFSEQEVVNDAAVVGLDLKNTYDHLLAASTYGGYDVWYRSVPPVNTLILGAGVKPYIGFHYALEGGTTPPLQDVARAVANKIKSALPGWLGGGSTENTTVGNEPLIRSEALSMRNGLYDGQRHGSMVAVSPDRRLAAVVDSFGRVAVLDVTRGHLIRLFKGCRDAQCAFIQIFEMDDKKPQLTVVKELKRAIFLIIYNPKKGLIDIRLMQKGNRVAAFTATKNGLLLYNTCGLVGAEKNYSSKKLNLPEFQCVLIDPDGKLKKFNIPFYYALEGEHSQRSKDLHALRELREHLKKSSTESEDFVDQLITKAMELKTLNLKKHCLDMLVRKYDISPNIVMKCLSLFWDSIENDELNAQDMEIKRYFGNLALATLFFRRINGENTSDMEDLTTKIHAFINLNNMEKTDSKNLEPTENSQPLCFELLEDDNCILERLLTLAQENNYKEHHHARVTFASNNTSTYKEFISCFKLDDFVKYISLKFDSTEDRISNLSGITFKAILKLKDVTKLSEYIKECNVDVKEIVKLLIMHLMNMPLEEISLELIEKFIQVLYYACYGTEEATHIEYNETSPWWQDIRQMLVDMPCPLRSMIVAMACKAVNRIFEIKRQEIEFDVWESVTKENATWGILIGKLEDISILSIILLFKDSFSDNSLPKLQMTEFNINLKYVYTRGKGSVTELIAKWLCGMGVVPEAVVANELLEKYSSMCEELPEPNDDNDTDYLFIENNRIYVDENPKIFKWFSLLRQQFPLSTSADYIIANMCWEYSMAWQKSMQTCEFLKVVLQCLLCISDLHIRLGLFSIIWSTYIKQIFEVACRLVNKVGRLPKDPLCLQDVGFDSGTMVKFLEISCTYLDNFLKCSTVAINQNKTNIQYEKIWDESMPSLVEVAQDNKKTNNDILNLNLQISLSVYYMCHFNIKFSKPLDSLYDIDYQYIFDALNDNTQNREVNMKASEKLRNPRMKFLTKLIRSAVETITTSESNELYVSYNSEECLVWIERITLLAELWHIEIDFVRRQQVISLYHLGYDTLAENVIGFLKQPEVVLPPLLAITTQRFKRSLEQSSNQPEWIVTMPPQLYKRLQNTVLDTSIPAHPSMATTKAVLEKILLQIDKKIANNSANSQNIKTTELLIESCEVLIRRKL</sequence>
<dbReference type="Pfam" id="PF14655">
    <property type="entry name" value="RAB3GAP2_N"/>
    <property type="match status" value="1"/>
</dbReference>
<reference evidence="7" key="1">
    <citation type="submission" date="2017-09" db="EMBL/GenBank/DDBJ databases">
        <title>Contemporary evolution of a Lepidopteran species, Heliothis virescens, in response to modern agricultural practices.</title>
        <authorList>
            <person name="Fritz M.L."/>
            <person name="Deyonke A.M."/>
            <person name="Papanicolaou A."/>
            <person name="Micinski S."/>
            <person name="Westbrook J."/>
            <person name="Gould F."/>
        </authorList>
    </citation>
    <scope>NUCLEOTIDE SEQUENCE [LARGE SCALE GENOMIC DNA]</scope>
    <source>
        <strain evidence="7">HvINT-</strain>
        <tissue evidence="7">Whole body</tissue>
    </source>
</reference>
<dbReference type="PANTHER" id="PTHR12472">
    <property type="entry name" value="RAB3-GAP REGULATORY DOMAIN"/>
    <property type="match status" value="1"/>
</dbReference>
<evidence type="ECO:0000259" key="6">
    <source>
        <dbReference type="Pfam" id="PF14656"/>
    </source>
</evidence>